<comment type="caution">
    <text evidence="3">The sequence shown here is derived from an EMBL/GenBank/DDBJ whole genome shotgun (WGS) entry which is preliminary data.</text>
</comment>
<sequence>MPCAASSDAPPSGRWRSFWRMNGECLTKCFKTLATFGESREVCRRMCPIQQSTCVVFFSIAVALLMTCVYNFSTWTRGPTFSPARVPRRPPIAGSSRLPTLRPSPLPGYVANRPLSAPSQQHALGDMGGETGSDTTGGSDVADNAIPCLFIRIPARNGAQIVNNESGSDNGSTATGQTGSTAENPDDDTYRYETEGDEDE</sequence>
<name>A0AAD7GJB1_MYCRO</name>
<reference evidence="3" key="1">
    <citation type="submission" date="2023-03" db="EMBL/GenBank/DDBJ databases">
        <title>Massive genome expansion in bonnet fungi (Mycena s.s.) driven by repeated elements and novel gene families across ecological guilds.</title>
        <authorList>
            <consortium name="Lawrence Berkeley National Laboratory"/>
            <person name="Harder C.B."/>
            <person name="Miyauchi S."/>
            <person name="Viragh M."/>
            <person name="Kuo A."/>
            <person name="Thoen E."/>
            <person name="Andreopoulos B."/>
            <person name="Lu D."/>
            <person name="Skrede I."/>
            <person name="Drula E."/>
            <person name="Henrissat B."/>
            <person name="Morin E."/>
            <person name="Kohler A."/>
            <person name="Barry K."/>
            <person name="LaButti K."/>
            <person name="Morin E."/>
            <person name="Salamov A."/>
            <person name="Lipzen A."/>
            <person name="Mereny Z."/>
            <person name="Hegedus B."/>
            <person name="Baldrian P."/>
            <person name="Stursova M."/>
            <person name="Weitz H."/>
            <person name="Taylor A."/>
            <person name="Grigoriev I.V."/>
            <person name="Nagy L.G."/>
            <person name="Martin F."/>
            <person name="Kauserud H."/>
        </authorList>
    </citation>
    <scope>NUCLEOTIDE SEQUENCE</scope>
    <source>
        <strain evidence="3">CBHHK067</strain>
    </source>
</reference>
<dbReference type="AlphaFoldDB" id="A0AAD7GJB1"/>
<protein>
    <recommendedName>
        <fullName evidence="5">Transmembrane protein</fullName>
    </recommendedName>
</protein>
<gene>
    <name evidence="3" type="ORF">B0H17DRAFT_1060236</name>
</gene>
<dbReference type="Proteomes" id="UP001221757">
    <property type="component" value="Unassembled WGS sequence"/>
</dbReference>
<keyword evidence="2" id="KW-0812">Transmembrane</keyword>
<evidence type="ECO:0000313" key="3">
    <source>
        <dbReference type="EMBL" id="KAJ7693452.1"/>
    </source>
</evidence>
<feature type="transmembrane region" description="Helical" evidence="2">
    <location>
        <begin position="54"/>
        <end position="73"/>
    </location>
</feature>
<feature type="compositionally biased region" description="Low complexity" evidence="1">
    <location>
        <begin position="171"/>
        <end position="182"/>
    </location>
</feature>
<feature type="region of interest" description="Disordered" evidence="1">
    <location>
        <begin position="86"/>
        <end position="139"/>
    </location>
</feature>
<feature type="compositionally biased region" description="Polar residues" evidence="1">
    <location>
        <begin position="161"/>
        <end position="170"/>
    </location>
</feature>
<keyword evidence="4" id="KW-1185">Reference proteome</keyword>
<evidence type="ECO:0000256" key="2">
    <source>
        <dbReference type="SAM" id="Phobius"/>
    </source>
</evidence>
<evidence type="ECO:0008006" key="5">
    <source>
        <dbReference type="Google" id="ProtNLM"/>
    </source>
</evidence>
<evidence type="ECO:0000256" key="1">
    <source>
        <dbReference type="SAM" id="MobiDB-lite"/>
    </source>
</evidence>
<organism evidence="3 4">
    <name type="scientific">Mycena rosella</name>
    <name type="common">Pink bonnet</name>
    <name type="synonym">Agaricus rosellus</name>
    <dbReference type="NCBI Taxonomy" id="1033263"/>
    <lineage>
        <taxon>Eukaryota</taxon>
        <taxon>Fungi</taxon>
        <taxon>Dikarya</taxon>
        <taxon>Basidiomycota</taxon>
        <taxon>Agaricomycotina</taxon>
        <taxon>Agaricomycetes</taxon>
        <taxon>Agaricomycetidae</taxon>
        <taxon>Agaricales</taxon>
        <taxon>Marasmiineae</taxon>
        <taxon>Mycenaceae</taxon>
        <taxon>Mycena</taxon>
    </lineage>
</organism>
<keyword evidence="2" id="KW-0472">Membrane</keyword>
<proteinExistence type="predicted"/>
<accession>A0AAD7GJB1</accession>
<evidence type="ECO:0000313" key="4">
    <source>
        <dbReference type="Proteomes" id="UP001221757"/>
    </source>
</evidence>
<keyword evidence="2" id="KW-1133">Transmembrane helix</keyword>
<dbReference type="EMBL" id="JARKIE010000046">
    <property type="protein sequence ID" value="KAJ7693452.1"/>
    <property type="molecule type" value="Genomic_DNA"/>
</dbReference>
<feature type="region of interest" description="Disordered" evidence="1">
    <location>
        <begin position="161"/>
        <end position="200"/>
    </location>
</feature>